<proteinExistence type="predicted"/>
<sequence length="122" mass="14199">MSEQRSAAEAYKTVTSEISAAVEALRDKDEIEAAKLEHSLARLDDRMRRVGERTALTRFAVDLHWESVLEAMWSEPWMRIRSAPKPDPEADPAKLDQYDRDLGTTYESLMQLITRRRFGFRR</sequence>
<keyword evidence="3" id="KW-1185">Reference proteome</keyword>
<dbReference type="EMBL" id="BAAAQK010000028">
    <property type="protein sequence ID" value="GAA1875402.1"/>
    <property type="molecule type" value="Genomic_DNA"/>
</dbReference>
<evidence type="ECO:0000313" key="3">
    <source>
        <dbReference type="Proteomes" id="UP001500449"/>
    </source>
</evidence>
<evidence type="ECO:0000256" key="1">
    <source>
        <dbReference type="SAM" id="Coils"/>
    </source>
</evidence>
<name>A0ABN2NMB1_9PSEU</name>
<accession>A0ABN2NMB1</accession>
<dbReference type="RefSeq" id="WP_344426294.1">
    <property type="nucleotide sequence ID" value="NZ_BAAAQK010000028.1"/>
</dbReference>
<organism evidence="2 3">
    <name type="scientific">Pseudonocardia ailaonensis</name>
    <dbReference type="NCBI Taxonomy" id="367279"/>
    <lineage>
        <taxon>Bacteria</taxon>
        <taxon>Bacillati</taxon>
        <taxon>Actinomycetota</taxon>
        <taxon>Actinomycetes</taxon>
        <taxon>Pseudonocardiales</taxon>
        <taxon>Pseudonocardiaceae</taxon>
        <taxon>Pseudonocardia</taxon>
    </lineage>
</organism>
<dbReference type="Proteomes" id="UP001500449">
    <property type="component" value="Unassembled WGS sequence"/>
</dbReference>
<evidence type="ECO:0000313" key="2">
    <source>
        <dbReference type="EMBL" id="GAA1875402.1"/>
    </source>
</evidence>
<feature type="coiled-coil region" evidence="1">
    <location>
        <begin position="26"/>
        <end position="53"/>
    </location>
</feature>
<reference evidence="2 3" key="1">
    <citation type="journal article" date="2019" name="Int. J. Syst. Evol. Microbiol.">
        <title>The Global Catalogue of Microorganisms (GCM) 10K type strain sequencing project: providing services to taxonomists for standard genome sequencing and annotation.</title>
        <authorList>
            <consortium name="The Broad Institute Genomics Platform"/>
            <consortium name="The Broad Institute Genome Sequencing Center for Infectious Disease"/>
            <person name="Wu L."/>
            <person name="Ma J."/>
        </authorList>
    </citation>
    <scope>NUCLEOTIDE SEQUENCE [LARGE SCALE GENOMIC DNA]</scope>
    <source>
        <strain evidence="2 3">JCM 16009</strain>
    </source>
</reference>
<keyword evidence="1" id="KW-0175">Coiled coil</keyword>
<protein>
    <submittedName>
        <fullName evidence="2">Uncharacterized protein</fullName>
    </submittedName>
</protein>
<gene>
    <name evidence="2" type="ORF">GCM10009836_65880</name>
</gene>
<comment type="caution">
    <text evidence="2">The sequence shown here is derived from an EMBL/GenBank/DDBJ whole genome shotgun (WGS) entry which is preliminary data.</text>
</comment>